<dbReference type="EMBL" id="BKCJ010979587">
    <property type="protein sequence ID" value="GFC58973.1"/>
    <property type="molecule type" value="Genomic_DNA"/>
</dbReference>
<dbReference type="AlphaFoldDB" id="A0A699Q712"/>
<gene>
    <name evidence="1" type="ORF">Tci_830943</name>
</gene>
<comment type="caution">
    <text evidence="1">The sequence shown here is derived from an EMBL/GenBank/DDBJ whole genome shotgun (WGS) entry which is preliminary data.</text>
</comment>
<protein>
    <submittedName>
        <fullName evidence="1">Uncharacterized protein</fullName>
    </submittedName>
</protein>
<proteinExistence type="predicted"/>
<name>A0A699Q712_TANCI</name>
<accession>A0A699Q712</accession>
<sequence>MRENIANHMSALRGVFVPLSEPLSVTDLEGMEGTSDSTRDVAATLSATFVSTSTIPPISTDDYEFAHADGQGGASVDDETAVVDDMNLFVSNKRI</sequence>
<organism evidence="1">
    <name type="scientific">Tanacetum cinerariifolium</name>
    <name type="common">Dalmatian daisy</name>
    <name type="synonym">Chrysanthemum cinerariifolium</name>
    <dbReference type="NCBI Taxonomy" id="118510"/>
    <lineage>
        <taxon>Eukaryota</taxon>
        <taxon>Viridiplantae</taxon>
        <taxon>Streptophyta</taxon>
        <taxon>Embryophyta</taxon>
        <taxon>Tracheophyta</taxon>
        <taxon>Spermatophyta</taxon>
        <taxon>Magnoliopsida</taxon>
        <taxon>eudicotyledons</taxon>
        <taxon>Gunneridae</taxon>
        <taxon>Pentapetalae</taxon>
        <taxon>asterids</taxon>
        <taxon>campanulids</taxon>
        <taxon>Asterales</taxon>
        <taxon>Asteraceae</taxon>
        <taxon>Asteroideae</taxon>
        <taxon>Anthemideae</taxon>
        <taxon>Anthemidinae</taxon>
        <taxon>Tanacetum</taxon>
    </lineage>
</organism>
<reference evidence="1" key="1">
    <citation type="journal article" date="2019" name="Sci. Rep.">
        <title>Draft genome of Tanacetum cinerariifolium, the natural source of mosquito coil.</title>
        <authorList>
            <person name="Yamashiro T."/>
            <person name="Shiraishi A."/>
            <person name="Satake H."/>
            <person name="Nakayama K."/>
        </authorList>
    </citation>
    <scope>NUCLEOTIDE SEQUENCE</scope>
</reference>
<evidence type="ECO:0000313" key="1">
    <source>
        <dbReference type="EMBL" id="GFC58973.1"/>
    </source>
</evidence>